<organism evidence="2 3">
    <name type="scientific">Tuber borchii</name>
    <name type="common">White truffle</name>
    <dbReference type="NCBI Taxonomy" id="42251"/>
    <lineage>
        <taxon>Eukaryota</taxon>
        <taxon>Fungi</taxon>
        <taxon>Dikarya</taxon>
        <taxon>Ascomycota</taxon>
        <taxon>Pezizomycotina</taxon>
        <taxon>Pezizomycetes</taxon>
        <taxon>Pezizales</taxon>
        <taxon>Tuberaceae</taxon>
        <taxon>Tuber</taxon>
    </lineage>
</organism>
<accession>A0A2T6ZJZ1</accession>
<feature type="transmembrane region" description="Helical" evidence="1">
    <location>
        <begin position="52"/>
        <end position="72"/>
    </location>
</feature>
<comment type="caution">
    <text evidence="2">The sequence shown here is derived from an EMBL/GenBank/DDBJ whole genome shotgun (WGS) entry which is preliminary data.</text>
</comment>
<dbReference type="InterPro" id="IPR018815">
    <property type="entry name" value="Incr_loss_mito_DNA_1"/>
</dbReference>
<dbReference type="AlphaFoldDB" id="A0A2T6ZJZ1"/>
<feature type="transmembrane region" description="Helical" evidence="1">
    <location>
        <begin position="12"/>
        <end position="32"/>
    </location>
</feature>
<feature type="transmembrane region" description="Helical" evidence="1">
    <location>
        <begin position="93"/>
        <end position="110"/>
    </location>
</feature>
<keyword evidence="1" id="KW-0472">Membrane</keyword>
<gene>
    <name evidence="2" type="ORF">B9Z19DRAFT_1053271</name>
</gene>
<dbReference type="PANTHER" id="PTHR28029">
    <property type="entry name" value="PROTEIN ILM1"/>
    <property type="match status" value="1"/>
</dbReference>
<name>A0A2T6ZJZ1_TUBBO</name>
<sequence length="180" mass="20780">MAILSAYTLIRMYIAAHLTIGYLLITNPRLIAEQNFVFIMGESLGLPHPKSTFHLNPLATSLLGLIFILNSISDFIAVSSTEEVSRGYWDAQAPVRLTFFFLLTGYTWLYRGPRGTVTTHPVKNSLVFSWGFVEIMWLFWVYTQLREEKRGAQLRIAMRKRELMRMERRAAGIVDEEDEE</sequence>
<keyword evidence="1" id="KW-1133">Transmembrane helix</keyword>
<keyword evidence="1" id="KW-0812">Transmembrane</keyword>
<dbReference type="PANTHER" id="PTHR28029:SF1">
    <property type="entry name" value="PROTEIN ILM1"/>
    <property type="match status" value="1"/>
</dbReference>
<dbReference type="OrthoDB" id="5299849at2759"/>
<evidence type="ECO:0000313" key="3">
    <source>
        <dbReference type="Proteomes" id="UP000244722"/>
    </source>
</evidence>
<dbReference type="EMBL" id="NESQ01000214">
    <property type="protein sequence ID" value="PUU75802.1"/>
    <property type="molecule type" value="Genomic_DNA"/>
</dbReference>
<evidence type="ECO:0000313" key="2">
    <source>
        <dbReference type="EMBL" id="PUU75802.1"/>
    </source>
</evidence>
<evidence type="ECO:0000256" key="1">
    <source>
        <dbReference type="SAM" id="Phobius"/>
    </source>
</evidence>
<protein>
    <submittedName>
        <fullName evidence="2">Increased loss of mitochondrial DNA protein 1</fullName>
    </submittedName>
</protein>
<dbReference type="Pfam" id="PF10311">
    <property type="entry name" value="Ilm1"/>
    <property type="match status" value="1"/>
</dbReference>
<proteinExistence type="predicted"/>
<dbReference type="Proteomes" id="UP000244722">
    <property type="component" value="Unassembled WGS sequence"/>
</dbReference>
<reference evidence="2 3" key="1">
    <citation type="submission" date="2017-04" db="EMBL/GenBank/DDBJ databases">
        <title>Draft genome sequence of Tuber borchii Vittad., a whitish edible truffle.</title>
        <authorList>
            <consortium name="DOE Joint Genome Institute"/>
            <person name="Murat C."/>
            <person name="Kuo A."/>
            <person name="Barry K.W."/>
            <person name="Clum A."/>
            <person name="Dockter R.B."/>
            <person name="Fauchery L."/>
            <person name="Iotti M."/>
            <person name="Kohler A."/>
            <person name="Labutti K."/>
            <person name="Lindquist E.A."/>
            <person name="Lipzen A."/>
            <person name="Ohm R.A."/>
            <person name="Wang M."/>
            <person name="Grigoriev I.V."/>
            <person name="Zambonelli A."/>
            <person name="Martin F.M."/>
        </authorList>
    </citation>
    <scope>NUCLEOTIDE SEQUENCE [LARGE SCALE GENOMIC DNA]</scope>
    <source>
        <strain evidence="2 3">Tbo3840</strain>
    </source>
</reference>
<keyword evidence="3" id="KW-1185">Reference proteome</keyword>
<feature type="transmembrane region" description="Helical" evidence="1">
    <location>
        <begin position="122"/>
        <end position="142"/>
    </location>
</feature>